<dbReference type="Proteomes" id="UP001196870">
    <property type="component" value="Unassembled WGS sequence"/>
</dbReference>
<reference evidence="5" key="1">
    <citation type="journal article" date="2021" name="Syst. Appl. Microbiol.">
        <title>Roseomonas hellenica sp. nov., isolated from roots of wild-growing Alkanna tinctoria.</title>
        <authorList>
            <person name="Rat A."/>
            <person name="Naranjo H.D."/>
            <person name="Lebbe L."/>
            <person name="Cnockaert M."/>
            <person name="Krigas N."/>
            <person name="Grigoriadou K."/>
            <person name="Maloupa E."/>
            <person name="Willems A."/>
        </authorList>
    </citation>
    <scope>NUCLEOTIDE SEQUENCE [LARGE SCALE GENOMIC DNA]</scope>
    <source>
        <strain evidence="5">LMG 31523</strain>
    </source>
</reference>
<organism evidence="4 5">
    <name type="scientific">Plastoroseomonas hellenica</name>
    <dbReference type="NCBI Taxonomy" id="2687306"/>
    <lineage>
        <taxon>Bacteria</taxon>
        <taxon>Pseudomonadati</taxon>
        <taxon>Pseudomonadota</taxon>
        <taxon>Alphaproteobacteria</taxon>
        <taxon>Acetobacterales</taxon>
        <taxon>Acetobacteraceae</taxon>
        <taxon>Plastoroseomonas</taxon>
    </lineage>
</organism>
<dbReference type="RefSeq" id="WP_211853439.1">
    <property type="nucleotide sequence ID" value="NZ_JAAGBB010000017.1"/>
</dbReference>
<dbReference type="Gene3D" id="3.40.630.30">
    <property type="match status" value="1"/>
</dbReference>
<evidence type="ECO:0000313" key="5">
    <source>
        <dbReference type="Proteomes" id="UP001196870"/>
    </source>
</evidence>
<dbReference type="PANTHER" id="PTHR43877">
    <property type="entry name" value="AMINOALKYLPHOSPHONATE N-ACETYLTRANSFERASE-RELATED-RELATED"/>
    <property type="match status" value="1"/>
</dbReference>
<dbReference type="SUPFAM" id="SSF55729">
    <property type="entry name" value="Acyl-CoA N-acyltransferases (Nat)"/>
    <property type="match status" value="1"/>
</dbReference>
<comment type="caution">
    <text evidence="4">The sequence shown here is derived from an EMBL/GenBank/DDBJ whole genome shotgun (WGS) entry which is preliminary data.</text>
</comment>
<dbReference type="PROSITE" id="PS51186">
    <property type="entry name" value="GNAT"/>
    <property type="match status" value="1"/>
</dbReference>
<gene>
    <name evidence="4" type="ORF">GXW71_15540</name>
</gene>
<evidence type="ECO:0000313" key="4">
    <source>
        <dbReference type="EMBL" id="MBR0665771.1"/>
    </source>
</evidence>
<sequence>MPPAALRDAAPGDALSLARLHRTARAAALPGLREVHSEAEVAHWLATTLMARHAVRVAVAAGQPVGYVGHGLDPRHGPMLLHLYLEPGWWRRGLGSRLLGEALAAHGGRLSLFCIARNTAARRFYEHHGFRVAGSSDGAGTEEGEPDILYVRDAALPHDQHRTGEHA</sequence>
<keyword evidence="5" id="KW-1185">Reference proteome</keyword>
<accession>A0ABS5EZQ8</accession>
<dbReference type="Pfam" id="PF13508">
    <property type="entry name" value="Acetyltransf_7"/>
    <property type="match status" value="1"/>
</dbReference>
<protein>
    <submittedName>
        <fullName evidence="4">GNAT family N-acetyltransferase</fullName>
    </submittedName>
</protein>
<dbReference type="EMBL" id="JAAGBB010000017">
    <property type="protein sequence ID" value="MBR0665771.1"/>
    <property type="molecule type" value="Genomic_DNA"/>
</dbReference>
<name>A0ABS5EZQ8_9PROT</name>
<keyword evidence="2" id="KW-0012">Acyltransferase</keyword>
<dbReference type="CDD" id="cd04301">
    <property type="entry name" value="NAT_SF"/>
    <property type="match status" value="1"/>
</dbReference>
<dbReference type="InterPro" id="IPR000182">
    <property type="entry name" value="GNAT_dom"/>
</dbReference>
<keyword evidence="1" id="KW-0808">Transferase</keyword>
<dbReference type="InterPro" id="IPR050832">
    <property type="entry name" value="Bact_Acetyltransf"/>
</dbReference>
<proteinExistence type="predicted"/>
<dbReference type="InterPro" id="IPR016181">
    <property type="entry name" value="Acyl_CoA_acyltransferase"/>
</dbReference>
<evidence type="ECO:0000256" key="1">
    <source>
        <dbReference type="ARBA" id="ARBA00022679"/>
    </source>
</evidence>
<evidence type="ECO:0000256" key="2">
    <source>
        <dbReference type="ARBA" id="ARBA00023315"/>
    </source>
</evidence>
<evidence type="ECO:0000259" key="3">
    <source>
        <dbReference type="PROSITE" id="PS51186"/>
    </source>
</evidence>
<feature type="domain" description="N-acetyltransferase" evidence="3">
    <location>
        <begin position="4"/>
        <end position="155"/>
    </location>
</feature>